<dbReference type="PANTHER" id="PTHR43289">
    <property type="entry name" value="MITOGEN-ACTIVATED PROTEIN KINASE KINASE KINASE 20-RELATED"/>
    <property type="match status" value="1"/>
</dbReference>
<dbReference type="EMBL" id="JARRAG010000002">
    <property type="protein sequence ID" value="MDG3007030.1"/>
    <property type="molecule type" value="Genomic_DNA"/>
</dbReference>
<feature type="domain" description="Protein kinase" evidence="7">
    <location>
        <begin position="13"/>
        <end position="273"/>
    </location>
</feature>
<evidence type="ECO:0000313" key="9">
    <source>
        <dbReference type="Proteomes" id="UP001216907"/>
    </source>
</evidence>
<evidence type="ECO:0000313" key="8">
    <source>
        <dbReference type="EMBL" id="MDG3007030.1"/>
    </source>
</evidence>
<evidence type="ECO:0000256" key="4">
    <source>
        <dbReference type="ARBA" id="ARBA00022840"/>
    </source>
</evidence>
<gene>
    <name evidence="8" type="ORF">PZE19_24950</name>
</gene>
<protein>
    <submittedName>
        <fullName evidence="8">Serine/threonine-protein kinase</fullName>
        <ecNumber evidence="8">2.7.11.1</ecNumber>
    </submittedName>
</protein>
<keyword evidence="4 5" id="KW-0067">ATP-binding</keyword>
<keyword evidence="1 8" id="KW-0808">Transferase</keyword>
<comment type="caution">
    <text evidence="8">The sequence shown here is derived from an EMBL/GenBank/DDBJ whole genome shotgun (WGS) entry which is preliminary data.</text>
</comment>
<evidence type="ECO:0000256" key="3">
    <source>
        <dbReference type="ARBA" id="ARBA00022777"/>
    </source>
</evidence>
<dbReference type="Pfam" id="PF00069">
    <property type="entry name" value="Pkinase"/>
    <property type="match status" value="1"/>
</dbReference>
<evidence type="ECO:0000256" key="5">
    <source>
        <dbReference type="PROSITE-ProRule" id="PRU10141"/>
    </source>
</evidence>
<sequence length="592" mass="64851">MSQGFIGEQLGSFRLEEVLGSGAMGIVFKATHETTGRKAAVKIVQGEVAENAKLLQRFSREAEIIKQFRHPNIVRWLATGRFRGTYYFAMEYVEGPTLDKVLQDRGELPWREAVDLGIQICDALHYAHQQGVVHRDLKPSNLMVTPEGRIKLTDFGIAKDLDRTALTAPGRTLGTAAYMAPEQIRGTPAVSHKTDLYALGALLYQMLVNQPPFSGASAVVLMHCHINEPAPRPGAKVQEIPKVLDDLVVALMAKSPTERPWDAEAVAVILRELRDKADKNLPVAMVWPGAGTDAANPTRAGAGAGPAKPKPAGKKKGKTSGTVKAPAAGGEGDGPFSRERLEIGGLVLGLLAIGGFIAYWVWPPGQEYLYKHAVPLMESTRRADWITARDEYIDPLDSRFPDHPYRERTKAWRDQIELDEAEGRAKMLASPTPTPFSQPQTNGERQFAAFYNLAARAEAEGDEVAAERYWREMIGTIAEDDPDDRRWALLARKRADELEKRIQDRRAFVEDQVGRAVVAIQSGRPKEALAIQAMLREKYGRFTDLADVFAPVGMPEPRPAPEAAPPTAPEPKPEAPAPAPAPDAGKAAARPE</sequence>
<feature type="binding site" evidence="5">
    <location>
        <position position="42"/>
    </location>
    <ligand>
        <name>ATP</name>
        <dbReference type="ChEBI" id="CHEBI:30616"/>
    </ligand>
</feature>
<dbReference type="PROSITE" id="PS00108">
    <property type="entry name" value="PROTEIN_KINASE_ST"/>
    <property type="match status" value="1"/>
</dbReference>
<name>A0ABT6FI11_9BACT</name>
<dbReference type="Proteomes" id="UP001216907">
    <property type="component" value="Unassembled WGS sequence"/>
</dbReference>
<dbReference type="PROSITE" id="PS00107">
    <property type="entry name" value="PROTEIN_KINASE_ATP"/>
    <property type="match status" value="1"/>
</dbReference>
<dbReference type="PANTHER" id="PTHR43289:SF6">
    <property type="entry name" value="SERINE_THREONINE-PROTEIN KINASE NEKL-3"/>
    <property type="match status" value="1"/>
</dbReference>
<dbReference type="InterPro" id="IPR011009">
    <property type="entry name" value="Kinase-like_dom_sf"/>
</dbReference>
<dbReference type="EC" id="2.7.11.1" evidence="8"/>
<dbReference type="InterPro" id="IPR008271">
    <property type="entry name" value="Ser/Thr_kinase_AS"/>
</dbReference>
<feature type="compositionally biased region" description="Pro residues" evidence="6">
    <location>
        <begin position="554"/>
        <end position="581"/>
    </location>
</feature>
<evidence type="ECO:0000256" key="2">
    <source>
        <dbReference type="ARBA" id="ARBA00022741"/>
    </source>
</evidence>
<feature type="compositionally biased region" description="Low complexity" evidence="6">
    <location>
        <begin position="582"/>
        <end position="592"/>
    </location>
</feature>
<accession>A0ABT6FI11</accession>
<dbReference type="SMART" id="SM00220">
    <property type="entry name" value="S_TKc"/>
    <property type="match status" value="1"/>
</dbReference>
<dbReference type="PROSITE" id="PS50011">
    <property type="entry name" value="PROTEIN_KINASE_DOM"/>
    <property type="match status" value="1"/>
</dbReference>
<evidence type="ECO:0000259" key="7">
    <source>
        <dbReference type="PROSITE" id="PS50011"/>
    </source>
</evidence>
<dbReference type="Gene3D" id="3.30.200.20">
    <property type="entry name" value="Phosphorylase Kinase, domain 1"/>
    <property type="match status" value="1"/>
</dbReference>
<evidence type="ECO:0000256" key="1">
    <source>
        <dbReference type="ARBA" id="ARBA00022679"/>
    </source>
</evidence>
<dbReference type="SUPFAM" id="SSF56112">
    <property type="entry name" value="Protein kinase-like (PK-like)"/>
    <property type="match status" value="1"/>
</dbReference>
<dbReference type="RefSeq" id="WP_277863320.1">
    <property type="nucleotide sequence ID" value="NZ_JARRAG010000002.1"/>
</dbReference>
<feature type="region of interest" description="Disordered" evidence="6">
    <location>
        <begin position="292"/>
        <end position="333"/>
    </location>
</feature>
<dbReference type="InterPro" id="IPR000719">
    <property type="entry name" value="Prot_kinase_dom"/>
</dbReference>
<evidence type="ECO:0000256" key="6">
    <source>
        <dbReference type="SAM" id="MobiDB-lite"/>
    </source>
</evidence>
<feature type="region of interest" description="Disordered" evidence="6">
    <location>
        <begin position="550"/>
        <end position="592"/>
    </location>
</feature>
<keyword evidence="9" id="KW-1185">Reference proteome</keyword>
<keyword evidence="3 8" id="KW-0418">Kinase</keyword>
<proteinExistence type="predicted"/>
<dbReference type="GO" id="GO:0004674">
    <property type="term" value="F:protein serine/threonine kinase activity"/>
    <property type="evidence" value="ECO:0007669"/>
    <property type="project" value="UniProtKB-EC"/>
</dbReference>
<reference evidence="8 9" key="1">
    <citation type="submission" date="2023-03" db="EMBL/GenBank/DDBJ databases">
        <title>Paludisphaera mucosa sp. nov. a novel planctomycete from northern fen.</title>
        <authorList>
            <person name="Ivanova A."/>
        </authorList>
    </citation>
    <scope>NUCLEOTIDE SEQUENCE [LARGE SCALE GENOMIC DNA]</scope>
    <source>
        <strain evidence="8 9">Pla2</strain>
    </source>
</reference>
<dbReference type="InterPro" id="IPR017441">
    <property type="entry name" value="Protein_kinase_ATP_BS"/>
</dbReference>
<dbReference type="Gene3D" id="1.10.510.10">
    <property type="entry name" value="Transferase(Phosphotransferase) domain 1"/>
    <property type="match status" value="1"/>
</dbReference>
<dbReference type="CDD" id="cd14014">
    <property type="entry name" value="STKc_PknB_like"/>
    <property type="match status" value="1"/>
</dbReference>
<organism evidence="8 9">
    <name type="scientific">Paludisphaera mucosa</name>
    <dbReference type="NCBI Taxonomy" id="3030827"/>
    <lineage>
        <taxon>Bacteria</taxon>
        <taxon>Pseudomonadati</taxon>
        <taxon>Planctomycetota</taxon>
        <taxon>Planctomycetia</taxon>
        <taxon>Isosphaerales</taxon>
        <taxon>Isosphaeraceae</taxon>
        <taxon>Paludisphaera</taxon>
    </lineage>
</organism>
<keyword evidence="2 5" id="KW-0547">Nucleotide-binding</keyword>